<dbReference type="InterPro" id="IPR007627">
    <property type="entry name" value="RNA_pol_sigma70_r2"/>
</dbReference>
<dbReference type="InterPro" id="IPR013325">
    <property type="entry name" value="RNA_pol_sigma_r2"/>
</dbReference>
<dbReference type="SUPFAM" id="SSF88659">
    <property type="entry name" value="Sigma3 and sigma4 domains of RNA polymerase sigma factors"/>
    <property type="match status" value="1"/>
</dbReference>
<keyword evidence="4" id="KW-0238">DNA-binding</keyword>
<dbReference type="InterPro" id="IPR039425">
    <property type="entry name" value="RNA_pol_sigma-70-like"/>
</dbReference>
<dbReference type="NCBIfam" id="TIGR02937">
    <property type="entry name" value="sigma70-ECF"/>
    <property type="match status" value="1"/>
</dbReference>
<feature type="domain" description="RNA polymerase sigma-70 region 2" evidence="6">
    <location>
        <begin position="29"/>
        <end position="96"/>
    </location>
</feature>
<evidence type="ECO:0000256" key="1">
    <source>
        <dbReference type="ARBA" id="ARBA00010641"/>
    </source>
</evidence>
<evidence type="ECO:0000256" key="4">
    <source>
        <dbReference type="ARBA" id="ARBA00023125"/>
    </source>
</evidence>
<dbReference type="Pfam" id="PF04542">
    <property type="entry name" value="Sigma70_r2"/>
    <property type="match status" value="1"/>
</dbReference>
<dbReference type="InterPro" id="IPR036388">
    <property type="entry name" value="WH-like_DNA-bd_sf"/>
</dbReference>
<dbReference type="GO" id="GO:0003677">
    <property type="term" value="F:DNA binding"/>
    <property type="evidence" value="ECO:0007669"/>
    <property type="project" value="UniProtKB-KW"/>
</dbReference>
<keyword evidence="2" id="KW-0805">Transcription regulation</keyword>
<sequence>MPPAHLRLRSDEHLVSLFRSGREDAFDVLHERHRRRLQATATRALRSSGGDAEGVVQEAFLRAHRALREDRRPLEVKPWLHRVVRNLCIDELRRNRLPTTALEDSDRAGSSEDVYSTLSRRHELRRLIEDLADLPEQQRAALLLRELDGLSHEEVASALDVSEAASRQLVKRARTGLVAAAEARDAECGEIRELLLTAHDERRRPSEHALRHVRGCAACREFRDGLKATRTKLRALIPPVGMGPLAGVLHLVGGATTGGGVAAKVAAGGAVAVLAAGGVAAWQAGEHHVVRGTSPGVEAGGKVLIGKPIRPGTKLPSTVAIASLTVELGDRQVHHAKVTCPPGMRSNGLAQPRTQDGKVATANLRMYNLSDRDIDLLERGTGRRTAVIDYKAKQLPAPLVISVGTLCKRR</sequence>
<keyword evidence="9" id="KW-1185">Reference proteome</keyword>
<dbReference type="Pfam" id="PF08281">
    <property type="entry name" value="Sigma70_r4_2"/>
    <property type="match status" value="1"/>
</dbReference>
<evidence type="ECO:0000259" key="7">
    <source>
        <dbReference type="Pfam" id="PF08281"/>
    </source>
</evidence>
<dbReference type="PANTHER" id="PTHR43133">
    <property type="entry name" value="RNA POLYMERASE ECF-TYPE SIGMA FACTO"/>
    <property type="match status" value="1"/>
</dbReference>
<dbReference type="InterPro" id="IPR013324">
    <property type="entry name" value="RNA_pol_sigma_r3/r4-like"/>
</dbReference>
<dbReference type="SUPFAM" id="SSF88946">
    <property type="entry name" value="Sigma2 domain of RNA polymerase sigma factors"/>
    <property type="match status" value="1"/>
</dbReference>
<dbReference type="GO" id="GO:0016987">
    <property type="term" value="F:sigma factor activity"/>
    <property type="evidence" value="ECO:0007669"/>
    <property type="project" value="UniProtKB-KW"/>
</dbReference>
<evidence type="ECO:0000259" key="6">
    <source>
        <dbReference type="Pfam" id="PF04542"/>
    </source>
</evidence>
<evidence type="ECO:0000256" key="2">
    <source>
        <dbReference type="ARBA" id="ARBA00023015"/>
    </source>
</evidence>
<keyword evidence="3" id="KW-0731">Sigma factor</keyword>
<organism evidence="8 9">
    <name type="scientific">Solirubrobacter ginsenosidimutans</name>
    <dbReference type="NCBI Taxonomy" id="490573"/>
    <lineage>
        <taxon>Bacteria</taxon>
        <taxon>Bacillati</taxon>
        <taxon>Actinomycetota</taxon>
        <taxon>Thermoleophilia</taxon>
        <taxon>Solirubrobacterales</taxon>
        <taxon>Solirubrobacteraceae</taxon>
        <taxon>Solirubrobacter</taxon>
    </lineage>
</organism>
<comment type="caution">
    <text evidence="8">The sequence shown here is derived from an EMBL/GenBank/DDBJ whole genome shotgun (WGS) entry which is preliminary data.</text>
</comment>
<reference evidence="8" key="1">
    <citation type="submission" date="2022-10" db="EMBL/GenBank/DDBJ databases">
        <title>The WGS of Solirubrobacter ginsenosidimutans DSM 21036.</title>
        <authorList>
            <person name="Jiang Z."/>
        </authorList>
    </citation>
    <scope>NUCLEOTIDE SEQUENCE</scope>
    <source>
        <strain evidence="8">DSM 21036</strain>
    </source>
</reference>
<gene>
    <name evidence="8" type="ORF">OM076_36970</name>
</gene>
<evidence type="ECO:0000313" key="9">
    <source>
        <dbReference type="Proteomes" id="UP001149140"/>
    </source>
</evidence>
<dbReference type="Gene3D" id="1.10.10.10">
    <property type="entry name" value="Winged helix-like DNA-binding domain superfamily/Winged helix DNA-binding domain"/>
    <property type="match status" value="1"/>
</dbReference>
<dbReference type="GO" id="GO:0006352">
    <property type="term" value="P:DNA-templated transcription initiation"/>
    <property type="evidence" value="ECO:0007669"/>
    <property type="project" value="InterPro"/>
</dbReference>
<dbReference type="CDD" id="cd06171">
    <property type="entry name" value="Sigma70_r4"/>
    <property type="match status" value="1"/>
</dbReference>
<dbReference type="Proteomes" id="UP001149140">
    <property type="component" value="Unassembled WGS sequence"/>
</dbReference>
<keyword evidence="5" id="KW-0804">Transcription</keyword>
<comment type="similarity">
    <text evidence="1">Belongs to the sigma-70 factor family. ECF subfamily.</text>
</comment>
<dbReference type="InterPro" id="IPR013249">
    <property type="entry name" value="RNA_pol_sigma70_r4_t2"/>
</dbReference>
<name>A0A9X3S5S9_9ACTN</name>
<evidence type="ECO:0000313" key="8">
    <source>
        <dbReference type="EMBL" id="MDA0165917.1"/>
    </source>
</evidence>
<feature type="domain" description="RNA polymerase sigma factor 70 region 4 type 2" evidence="7">
    <location>
        <begin position="131"/>
        <end position="174"/>
    </location>
</feature>
<evidence type="ECO:0000256" key="3">
    <source>
        <dbReference type="ARBA" id="ARBA00023082"/>
    </source>
</evidence>
<dbReference type="InterPro" id="IPR014284">
    <property type="entry name" value="RNA_pol_sigma-70_dom"/>
</dbReference>
<protein>
    <submittedName>
        <fullName evidence="8">RNA polymerase sigma factor</fullName>
    </submittedName>
</protein>
<dbReference type="EMBL" id="JAPDOD010000054">
    <property type="protein sequence ID" value="MDA0165917.1"/>
    <property type="molecule type" value="Genomic_DNA"/>
</dbReference>
<evidence type="ECO:0000256" key="5">
    <source>
        <dbReference type="ARBA" id="ARBA00023163"/>
    </source>
</evidence>
<accession>A0A9X3S5S9</accession>
<dbReference type="Gene3D" id="1.10.1740.10">
    <property type="match status" value="1"/>
</dbReference>
<dbReference type="PANTHER" id="PTHR43133:SF8">
    <property type="entry name" value="RNA POLYMERASE SIGMA FACTOR HI_1459-RELATED"/>
    <property type="match status" value="1"/>
</dbReference>
<proteinExistence type="inferred from homology"/>
<dbReference type="RefSeq" id="WP_270045180.1">
    <property type="nucleotide sequence ID" value="NZ_JAPDOD010000054.1"/>
</dbReference>
<dbReference type="AlphaFoldDB" id="A0A9X3S5S9"/>